<keyword evidence="4" id="KW-1185">Reference proteome</keyword>
<dbReference type="PANTHER" id="PTHR12110">
    <property type="entry name" value="HYDROXYPYRUVATE ISOMERASE"/>
    <property type="match status" value="1"/>
</dbReference>
<evidence type="ECO:0000259" key="2">
    <source>
        <dbReference type="PROSITE" id="PS51819"/>
    </source>
</evidence>
<protein>
    <recommendedName>
        <fullName evidence="1">3-dehydroshikimate dehydratase</fullName>
        <shortName evidence="1">DSD</shortName>
        <ecNumber evidence="1">4.2.1.118</ecNumber>
    </recommendedName>
</protein>
<dbReference type="HAMAP" id="MF_02238">
    <property type="entry name" value="DSD"/>
    <property type="match status" value="1"/>
</dbReference>
<gene>
    <name evidence="3" type="ORF">Adu01nite_78260</name>
</gene>
<accession>A0ABQ3Z9H0</accession>
<dbReference type="EC" id="4.2.1.118" evidence="1"/>
<sequence length="881" mass="94983">MDHPSSISTACLSGSLEDKLAAAAAARFHGIELTGNDLVVSSWSPGRIRQECARRGLTIDAYQPFTDAEAVPPDIFAATLRRADRTFAILEQLGTRTLVVSSSMSADAVDDDDLAAEHLHKLATRAEAHGARIAYEALARGRFVNTYAHAWRIVRRAGHPALGLCLDSFHILSRGDDPAGIRVIPGEKIFHLQVADAPRTSPDVTRLFPGLGSFDLTRFVGQVLSTGYAGPLALEVVNDVYRQADPRQAAIDGMRSLLALRESAGVTTPAAELPPAPELGGIVFTELAVDDTSGPSVARALTALGFSHAGQHRSKPVQLWQQARARVLLNFAAQRTVPPGTATICAFAVESADPVASTRRAEQFLAPALPRLRAAEEAELTSIAAPDGTAVFLVHADSWPRDFLPTGAAPSSGGNITGTDHLSLTDSIDDFDDATLFYRAVLGLRAGTTTEIAAPFGRILSRAAADPARRVRVTLNTAPLHRGDWAPVIPAPQHVAFSTDDAVACARAMRTLGAPLLPIPDNYYADLDARLALPTDLLTELQEHSILYDRDERGAYLHFYTEMLGSRVFFAVVQRIDGYDGYGGAVSAPARMAAHRERRLLALRHTESAERQDYSLAHLTALSLSPPELVDAAAEAGYRYVGLRLTRVTPQEPHYPLATDPALMRTTKTRLAATGIEVLDIELARISPAEDPRDFQRFLEAGAELGARHVIVQLPDPDRARKTDRFAQLCEMARPLGLTMDLEFPSWTETPDLQAAVRVLRGAAQPNAGILIDLLHFARSGSSIADLRQLPAEWFHFAHVCDAPPAVPATNEGLIHTARFERLFPGEGGIDVHGILGALPPGLPYALEIPRATLVAQVGGKEHARMAIAATRHHLEKAVAR</sequence>
<feature type="binding site" evidence="1">
    <location>
        <position position="136"/>
    </location>
    <ligand>
        <name>a divalent metal cation</name>
        <dbReference type="ChEBI" id="CHEBI:60240"/>
        <note>catalytic</note>
    </ligand>
</feature>
<dbReference type="InterPro" id="IPR036237">
    <property type="entry name" value="Xyl_isomerase-like_sf"/>
</dbReference>
<evidence type="ECO:0000313" key="4">
    <source>
        <dbReference type="Proteomes" id="UP000637628"/>
    </source>
</evidence>
<dbReference type="InterPro" id="IPR050312">
    <property type="entry name" value="IolE/XylAMocC-like"/>
</dbReference>
<dbReference type="InterPro" id="IPR037523">
    <property type="entry name" value="VOC_core"/>
</dbReference>
<feature type="domain" description="VOC" evidence="2">
    <location>
        <begin position="418"/>
        <end position="562"/>
    </location>
</feature>
<reference evidence="3 4" key="1">
    <citation type="submission" date="2021-01" db="EMBL/GenBank/DDBJ databases">
        <title>Whole genome shotgun sequence of Actinoplanes durhamensis NBRC 14914.</title>
        <authorList>
            <person name="Komaki H."/>
            <person name="Tamura T."/>
        </authorList>
    </citation>
    <scope>NUCLEOTIDE SEQUENCE [LARGE SCALE GENOMIC DNA]</scope>
    <source>
        <strain evidence="3 4">NBRC 14914</strain>
    </source>
</reference>
<dbReference type="PANTHER" id="PTHR12110:SF21">
    <property type="entry name" value="XYLOSE ISOMERASE-LIKE TIM BARREL DOMAIN-CONTAINING PROTEIN"/>
    <property type="match status" value="1"/>
</dbReference>
<keyword evidence="1" id="KW-0479">Metal-binding</keyword>
<dbReference type="SUPFAM" id="SSF51658">
    <property type="entry name" value="Xylose isomerase-like"/>
    <property type="match status" value="2"/>
</dbReference>
<feature type="binding site" evidence="1">
    <location>
        <position position="235"/>
    </location>
    <ligand>
        <name>a divalent metal cation</name>
        <dbReference type="ChEBI" id="CHEBI:60240"/>
        <note>catalytic</note>
    </ligand>
</feature>
<feature type="binding site" evidence="1">
    <location>
        <position position="167"/>
    </location>
    <ligand>
        <name>a divalent metal cation</name>
        <dbReference type="ChEBI" id="CHEBI:60240"/>
        <note>catalytic</note>
    </ligand>
</feature>
<comment type="caution">
    <text evidence="3">The sequence shown here is derived from an EMBL/GenBank/DDBJ whole genome shotgun (WGS) entry which is preliminary data.</text>
</comment>
<dbReference type="EMBL" id="BOML01000062">
    <property type="protein sequence ID" value="GIE06476.1"/>
    <property type="molecule type" value="Genomic_DNA"/>
</dbReference>
<organism evidence="3 4">
    <name type="scientific">Paractinoplanes durhamensis</name>
    <dbReference type="NCBI Taxonomy" id="113563"/>
    <lineage>
        <taxon>Bacteria</taxon>
        <taxon>Bacillati</taxon>
        <taxon>Actinomycetota</taxon>
        <taxon>Actinomycetes</taxon>
        <taxon>Micromonosporales</taxon>
        <taxon>Micromonosporaceae</taxon>
        <taxon>Paractinoplanes</taxon>
    </lineage>
</organism>
<comment type="caution">
    <text evidence="1">Lacks conserved residue(s) required for the propagation of feature annotation.</text>
</comment>
<evidence type="ECO:0000256" key="1">
    <source>
        <dbReference type="HAMAP-Rule" id="MF_02238"/>
    </source>
</evidence>
<dbReference type="Proteomes" id="UP000637628">
    <property type="component" value="Unassembled WGS sequence"/>
</dbReference>
<comment type="cofactor">
    <cofactor evidence="1">
        <name>a divalent metal cation</name>
        <dbReference type="ChEBI" id="CHEBI:60240"/>
    </cofactor>
</comment>
<dbReference type="PROSITE" id="PS51819">
    <property type="entry name" value="VOC"/>
    <property type="match status" value="1"/>
</dbReference>
<feature type="binding site" evidence="1">
    <location>
        <position position="193"/>
    </location>
    <ligand>
        <name>a divalent metal cation</name>
        <dbReference type="ChEBI" id="CHEBI:60240"/>
        <note>catalytic</note>
    </ligand>
</feature>
<dbReference type="InterPro" id="IPR043700">
    <property type="entry name" value="DSD"/>
</dbReference>
<dbReference type="SUPFAM" id="SSF54593">
    <property type="entry name" value="Glyoxalase/Bleomycin resistance protein/Dihydroxybiphenyl dioxygenase"/>
    <property type="match status" value="1"/>
</dbReference>
<proteinExistence type="inferred from homology"/>
<dbReference type="InterPro" id="IPR029068">
    <property type="entry name" value="Glyas_Bleomycin-R_OHBP_Dase"/>
</dbReference>
<comment type="similarity">
    <text evidence="1">Belongs to the bacterial two-domain DSD family.</text>
</comment>
<comment type="catalytic activity">
    <reaction evidence="1">
        <text>3-dehydroshikimate = 3,4-dihydroxybenzoate + H2O</text>
        <dbReference type="Rhea" id="RHEA:24848"/>
        <dbReference type="ChEBI" id="CHEBI:15377"/>
        <dbReference type="ChEBI" id="CHEBI:16630"/>
        <dbReference type="ChEBI" id="CHEBI:36241"/>
        <dbReference type="EC" id="4.2.1.118"/>
    </reaction>
</comment>
<comment type="pathway">
    <text evidence="1">Aromatic compound metabolism; 3,4-dihydroxybenzoate biosynthesis.</text>
</comment>
<evidence type="ECO:0000313" key="3">
    <source>
        <dbReference type="EMBL" id="GIE06476.1"/>
    </source>
</evidence>
<name>A0ABQ3Z9H0_9ACTN</name>
<dbReference type="RefSeq" id="WP_203734331.1">
    <property type="nucleotide sequence ID" value="NZ_BAAATX010000035.1"/>
</dbReference>
<keyword evidence="1" id="KW-0456">Lyase</keyword>
<dbReference type="Gene3D" id="3.10.180.10">
    <property type="entry name" value="2,3-Dihydroxybiphenyl 1,2-Dioxygenase, domain 1"/>
    <property type="match status" value="2"/>
</dbReference>
<dbReference type="Gene3D" id="3.20.20.150">
    <property type="entry name" value="Divalent-metal-dependent TIM barrel enzymes"/>
    <property type="match status" value="2"/>
</dbReference>
<dbReference type="InterPro" id="IPR013022">
    <property type="entry name" value="Xyl_isomerase-like_TIM-brl"/>
</dbReference>
<comment type="function">
    <text evidence="1">Catalyzes the conversion of 3-dehydroshikimate to protocatechuate (3,4-dihydroxybenzoate), a common intermediate of quinate and shikimate degradation pathways.</text>
</comment>
<dbReference type="Pfam" id="PF01261">
    <property type="entry name" value="AP_endonuc_2"/>
    <property type="match status" value="2"/>
</dbReference>